<evidence type="ECO:0000313" key="3">
    <source>
        <dbReference type="EMBL" id="WAS89865.1"/>
    </source>
</evidence>
<evidence type="ECO:0008006" key="5">
    <source>
        <dbReference type="Google" id="ProtNLM"/>
    </source>
</evidence>
<gene>
    <name evidence="3" type="ORF">O0S08_27040</name>
</gene>
<dbReference type="InterPro" id="IPR011990">
    <property type="entry name" value="TPR-like_helical_dom_sf"/>
</dbReference>
<feature type="region of interest" description="Disordered" evidence="1">
    <location>
        <begin position="524"/>
        <end position="550"/>
    </location>
</feature>
<proteinExistence type="predicted"/>
<keyword evidence="2" id="KW-0732">Signal</keyword>
<evidence type="ECO:0000256" key="2">
    <source>
        <dbReference type="SAM" id="SignalP"/>
    </source>
</evidence>
<feature type="chain" id="PRO_5045504856" description="Tetratricopeptide repeat protein" evidence="2">
    <location>
        <begin position="26"/>
        <end position="725"/>
    </location>
</feature>
<accession>A0ABY7GSD2</accession>
<dbReference type="EMBL" id="CP114040">
    <property type="protein sequence ID" value="WAS89865.1"/>
    <property type="molecule type" value="Genomic_DNA"/>
</dbReference>
<organism evidence="3 4">
    <name type="scientific">Nannocystis punicea</name>
    <dbReference type="NCBI Taxonomy" id="2995304"/>
    <lineage>
        <taxon>Bacteria</taxon>
        <taxon>Pseudomonadati</taxon>
        <taxon>Myxococcota</taxon>
        <taxon>Polyangia</taxon>
        <taxon>Nannocystales</taxon>
        <taxon>Nannocystaceae</taxon>
        <taxon>Nannocystis</taxon>
    </lineage>
</organism>
<evidence type="ECO:0000313" key="4">
    <source>
        <dbReference type="Proteomes" id="UP001164459"/>
    </source>
</evidence>
<reference evidence="3" key="1">
    <citation type="submission" date="2022-11" db="EMBL/GenBank/DDBJ databases">
        <title>Minimal conservation of predation-associated metabolite biosynthetic gene clusters underscores biosynthetic potential of Myxococcota including descriptions for ten novel species: Archangium lansinium sp. nov., Myxococcus landrumus sp. nov., Nannocystis bai.</title>
        <authorList>
            <person name="Ahearne A."/>
            <person name="Stevens C."/>
            <person name="Dowd S."/>
        </authorList>
    </citation>
    <scope>NUCLEOTIDE SEQUENCE</scope>
    <source>
        <strain evidence="3">Fl3</strain>
    </source>
</reference>
<dbReference type="SUPFAM" id="SSF48452">
    <property type="entry name" value="TPR-like"/>
    <property type="match status" value="1"/>
</dbReference>
<dbReference type="Gene3D" id="1.25.40.10">
    <property type="entry name" value="Tetratricopeptide repeat domain"/>
    <property type="match status" value="1"/>
</dbReference>
<evidence type="ECO:0000256" key="1">
    <source>
        <dbReference type="SAM" id="MobiDB-lite"/>
    </source>
</evidence>
<protein>
    <recommendedName>
        <fullName evidence="5">Tetratricopeptide repeat protein</fullName>
    </recommendedName>
</protein>
<dbReference type="RefSeq" id="WP_269032176.1">
    <property type="nucleotide sequence ID" value="NZ_CP114040.1"/>
</dbReference>
<keyword evidence="4" id="KW-1185">Reference proteome</keyword>
<name>A0ABY7GSD2_9BACT</name>
<dbReference type="Proteomes" id="UP001164459">
    <property type="component" value="Chromosome"/>
</dbReference>
<sequence>MGRFAVALTAALATTLVLGAASTSAAPATAPGPATEGAPLAARRETIAALVARLGDGQRPVLRRACKTNSEGVCVYQHRAPRREQPLPLTDDERALLAAYEAFLADDAGAAAPEAAAYRYHLACLLDQVSETALARPHLEHLTSGGDADPRTIWAATLLLDGHVREWTAAGKTDAERYAAGFELKRQLARLRALPLWRADAAQELRATALTIEAGLRWATAVHHRERGRVAADPDAAAAAFAACGREFQALFADYGARHDRASTLLWNAAMCFEAARDVDAALALRVTLVDTFPASEHFADAHFEIALLHDSLGRYEEAAAWYERSAATAWRDHHAVNALARAVELRLALGPRARLVATLGAYEELYRGRDTPRAAEIRWTGYAVVPQDDRARRAYAGAYLRDYGMKGPPTRELEASVELARLLLRSTCPQGHVMEMLCLDRVALDRAPRNRHSPPASARWAVSRRPGADHDEALRLAARARSRARYTRLEIHIDYRQAFADAVATAALLEADAAFEALLDDRPTSRPRVPVPGRAPRRLSPEELPPRDLSAPTPVLAPLAAIAPALTDDIVALDDAYAAIAELVPDSPSALQARGRQGLLREWLADRAAAPAAGLPPSSDRSRIDALRAAALDAYRQCLAPTAAALAAAESVRACERRVAALAPGDSRVVQEMFGPVDPAEFGHPASRPDVVPVIADVEEALRIGARLVRAEAPDAAASQPSGH</sequence>
<feature type="signal peptide" evidence="2">
    <location>
        <begin position="1"/>
        <end position="25"/>
    </location>
</feature>